<reference evidence="1 2" key="1">
    <citation type="submission" date="2021-06" db="EMBL/GenBank/DDBJ databases">
        <title>Caerostris extrusa draft genome.</title>
        <authorList>
            <person name="Kono N."/>
            <person name="Arakawa K."/>
        </authorList>
    </citation>
    <scope>NUCLEOTIDE SEQUENCE [LARGE SCALE GENOMIC DNA]</scope>
</reference>
<keyword evidence="2" id="KW-1185">Reference proteome</keyword>
<protein>
    <submittedName>
        <fullName evidence="1">Uncharacterized protein</fullName>
    </submittedName>
</protein>
<dbReference type="EMBL" id="BPLR01007852">
    <property type="protein sequence ID" value="GIY20218.1"/>
    <property type="molecule type" value="Genomic_DNA"/>
</dbReference>
<dbReference type="Proteomes" id="UP001054945">
    <property type="component" value="Unassembled WGS sequence"/>
</dbReference>
<dbReference type="AlphaFoldDB" id="A0AAV4RE26"/>
<evidence type="ECO:0000313" key="1">
    <source>
        <dbReference type="EMBL" id="GIY20218.1"/>
    </source>
</evidence>
<gene>
    <name evidence="1" type="ORF">CEXT_800011</name>
</gene>
<evidence type="ECO:0000313" key="2">
    <source>
        <dbReference type="Proteomes" id="UP001054945"/>
    </source>
</evidence>
<name>A0AAV4RE26_CAEEX</name>
<accession>A0AAV4RE26</accession>
<comment type="caution">
    <text evidence="1">The sequence shown here is derived from an EMBL/GenBank/DDBJ whole genome shotgun (WGS) entry which is preliminary data.</text>
</comment>
<sequence>MGDSTTRRAEDVSDFVGIFTSSRRTVLMKVKWFNPRFRKVIINWVSISMRAADNKRKNFDSAFLNCSWKSFAQPPCRLCDGVKVNWDLPRLGFARASKPNYRRNCDSDGIKVAIL</sequence>
<organism evidence="1 2">
    <name type="scientific">Caerostris extrusa</name>
    <name type="common">Bark spider</name>
    <name type="synonym">Caerostris bankana</name>
    <dbReference type="NCBI Taxonomy" id="172846"/>
    <lineage>
        <taxon>Eukaryota</taxon>
        <taxon>Metazoa</taxon>
        <taxon>Ecdysozoa</taxon>
        <taxon>Arthropoda</taxon>
        <taxon>Chelicerata</taxon>
        <taxon>Arachnida</taxon>
        <taxon>Araneae</taxon>
        <taxon>Araneomorphae</taxon>
        <taxon>Entelegynae</taxon>
        <taxon>Araneoidea</taxon>
        <taxon>Araneidae</taxon>
        <taxon>Caerostris</taxon>
    </lineage>
</organism>
<proteinExistence type="predicted"/>